<proteinExistence type="predicted"/>
<protein>
    <submittedName>
        <fullName evidence="1">Uncharacterized protein</fullName>
    </submittedName>
</protein>
<keyword evidence="2" id="KW-1185">Reference proteome</keyword>
<comment type="caution">
    <text evidence="1">The sequence shown here is derived from an EMBL/GenBank/DDBJ whole genome shotgun (WGS) entry which is preliminary data.</text>
</comment>
<reference evidence="1 2" key="1">
    <citation type="submission" date="2023-03" db="EMBL/GenBank/DDBJ databases">
        <title>WGS of Gossypium arboreum.</title>
        <authorList>
            <person name="Yu D."/>
        </authorList>
    </citation>
    <scope>NUCLEOTIDE SEQUENCE [LARGE SCALE GENOMIC DNA]</scope>
    <source>
        <tissue evidence="1">Leaf</tissue>
    </source>
</reference>
<name>A0ABR0NUF8_GOSAR</name>
<evidence type="ECO:0000313" key="2">
    <source>
        <dbReference type="Proteomes" id="UP001358586"/>
    </source>
</evidence>
<evidence type="ECO:0000313" key="1">
    <source>
        <dbReference type="EMBL" id="KAK5804900.1"/>
    </source>
</evidence>
<accession>A0ABR0NUF8</accession>
<gene>
    <name evidence="1" type="ORF">PVK06_032552</name>
</gene>
<dbReference type="Proteomes" id="UP001358586">
    <property type="component" value="Chromosome 9"/>
</dbReference>
<sequence>MHLHLYNVSINLHSKLRMEFWKKFTFVLAMMAVVLAATMPPTVSAARKEEVTLPADLSSTTTLAKILDVEDKPDKKCLKNFEFCMFTTRVCCENCACLGLCLCL</sequence>
<dbReference type="EMBL" id="JARKNE010000009">
    <property type="protein sequence ID" value="KAK5804900.1"/>
    <property type="molecule type" value="Genomic_DNA"/>
</dbReference>
<organism evidence="1 2">
    <name type="scientific">Gossypium arboreum</name>
    <name type="common">Tree cotton</name>
    <name type="synonym">Gossypium nanking</name>
    <dbReference type="NCBI Taxonomy" id="29729"/>
    <lineage>
        <taxon>Eukaryota</taxon>
        <taxon>Viridiplantae</taxon>
        <taxon>Streptophyta</taxon>
        <taxon>Embryophyta</taxon>
        <taxon>Tracheophyta</taxon>
        <taxon>Spermatophyta</taxon>
        <taxon>Magnoliopsida</taxon>
        <taxon>eudicotyledons</taxon>
        <taxon>Gunneridae</taxon>
        <taxon>Pentapetalae</taxon>
        <taxon>rosids</taxon>
        <taxon>malvids</taxon>
        <taxon>Malvales</taxon>
        <taxon>Malvaceae</taxon>
        <taxon>Malvoideae</taxon>
        <taxon>Gossypium</taxon>
    </lineage>
</organism>